<dbReference type="Proteomes" id="UP001443914">
    <property type="component" value="Unassembled WGS sequence"/>
</dbReference>
<gene>
    <name evidence="2" type="ORF">RND81_01G137700</name>
</gene>
<dbReference type="EMBL" id="JBDFQZ010000001">
    <property type="protein sequence ID" value="KAK9757062.1"/>
    <property type="molecule type" value="Genomic_DNA"/>
</dbReference>
<dbReference type="GO" id="GO:0016104">
    <property type="term" value="P:triterpenoid biosynthetic process"/>
    <property type="evidence" value="ECO:0007669"/>
    <property type="project" value="InterPro"/>
</dbReference>
<accession>A0AAW1N9T5</accession>
<dbReference type="InterPro" id="IPR018333">
    <property type="entry name" value="Squalene_cyclase"/>
</dbReference>
<sequence length="155" mass="17698">MHRHVSKGSWTFSDKDHGWQVSDCTAEALKCCLMLSTMNPEIVGQKIDSSFLYDPVNLLLSYQSENGGLSAWEPAGAQAWLKLLNPTEVFADIVREYEYVECTASAIQALILFKKLYPEHRKVEIDNFIVKASKFLEDNQYSNCSWYGNWGICFI</sequence>
<comment type="caution">
    <text evidence="2">The sequence shown here is derived from an EMBL/GenBank/DDBJ whole genome shotgun (WGS) entry which is preliminary data.</text>
</comment>
<evidence type="ECO:0000259" key="1">
    <source>
        <dbReference type="Pfam" id="PF13243"/>
    </source>
</evidence>
<dbReference type="PANTHER" id="PTHR11764:SF58">
    <property type="entry name" value="BETA-AMYRIN SYNTHASE-RELATED"/>
    <property type="match status" value="1"/>
</dbReference>
<dbReference type="EMBL" id="JBDFQZ010000001">
    <property type="protein sequence ID" value="KAK9757065.1"/>
    <property type="molecule type" value="Genomic_DNA"/>
</dbReference>
<dbReference type="PANTHER" id="PTHR11764">
    <property type="entry name" value="TERPENE CYCLASE/MUTASE FAMILY MEMBER"/>
    <property type="match status" value="1"/>
</dbReference>
<dbReference type="InterPro" id="IPR032696">
    <property type="entry name" value="SQ_cyclase_C"/>
</dbReference>
<protein>
    <recommendedName>
        <fullName evidence="1">Squalene cyclase C-terminal domain-containing protein</fullName>
    </recommendedName>
</protein>
<feature type="domain" description="Squalene cyclase C-terminal" evidence="1">
    <location>
        <begin position="4"/>
        <end position="155"/>
    </location>
</feature>
<dbReference type="GO" id="GO:0005811">
    <property type="term" value="C:lipid droplet"/>
    <property type="evidence" value="ECO:0007669"/>
    <property type="project" value="InterPro"/>
</dbReference>
<dbReference type="Pfam" id="PF13243">
    <property type="entry name" value="SQHop_cyclase_C"/>
    <property type="match status" value="1"/>
</dbReference>
<name>A0AAW1N9T5_SAPOF</name>
<keyword evidence="3" id="KW-1185">Reference proteome</keyword>
<proteinExistence type="predicted"/>
<reference evidence="2 3" key="1">
    <citation type="submission" date="2024-03" db="EMBL/GenBank/DDBJ databases">
        <title>WGS assembly of Saponaria officinalis var. Norfolk2.</title>
        <authorList>
            <person name="Jenkins J."/>
            <person name="Shu S."/>
            <person name="Grimwood J."/>
            <person name="Barry K."/>
            <person name="Goodstein D."/>
            <person name="Schmutz J."/>
            <person name="Leebens-Mack J."/>
            <person name="Osbourn A."/>
        </authorList>
    </citation>
    <scope>NUCLEOTIDE SEQUENCE [LARGE SCALE GENOMIC DNA]</scope>
    <source>
        <strain evidence="3">cv. Norfolk2</strain>
        <strain evidence="2">JIC</strain>
        <tissue evidence="2">Leaf</tissue>
    </source>
</reference>
<dbReference type="EMBL" id="JBDFQZ010000001">
    <property type="protein sequence ID" value="KAK9757066.1"/>
    <property type="molecule type" value="Genomic_DNA"/>
</dbReference>
<evidence type="ECO:0000313" key="3">
    <source>
        <dbReference type="Proteomes" id="UP001443914"/>
    </source>
</evidence>
<dbReference type="SUPFAM" id="SSF81853">
    <property type="entry name" value="Family 10 polysaccharide lyase"/>
    <property type="match status" value="1"/>
</dbReference>
<dbReference type="AlphaFoldDB" id="A0AAW1N9T5"/>
<dbReference type="EMBL" id="JBDFQZ010000001">
    <property type="protein sequence ID" value="KAK9757064.1"/>
    <property type="molecule type" value="Genomic_DNA"/>
</dbReference>
<dbReference type="EMBL" id="JBDFQZ010000001">
    <property type="protein sequence ID" value="KAK9757063.1"/>
    <property type="molecule type" value="Genomic_DNA"/>
</dbReference>
<organism evidence="2 3">
    <name type="scientific">Saponaria officinalis</name>
    <name type="common">Common soapwort</name>
    <name type="synonym">Lychnis saponaria</name>
    <dbReference type="NCBI Taxonomy" id="3572"/>
    <lineage>
        <taxon>Eukaryota</taxon>
        <taxon>Viridiplantae</taxon>
        <taxon>Streptophyta</taxon>
        <taxon>Embryophyta</taxon>
        <taxon>Tracheophyta</taxon>
        <taxon>Spermatophyta</taxon>
        <taxon>Magnoliopsida</taxon>
        <taxon>eudicotyledons</taxon>
        <taxon>Gunneridae</taxon>
        <taxon>Pentapetalae</taxon>
        <taxon>Caryophyllales</taxon>
        <taxon>Caryophyllaceae</taxon>
        <taxon>Caryophylleae</taxon>
        <taxon>Saponaria</taxon>
    </lineage>
</organism>
<dbReference type="GO" id="GO:0042300">
    <property type="term" value="F:beta-amyrin synthase activity"/>
    <property type="evidence" value="ECO:0007669"/>
    <property type="project" value="TreeGrafter"/>
</dbReference>
<dbReference type="Gene3D" id="1.50.10.20">
    <property type="match status" value="1"/>
</dbReference>
<evidence type="ECO:0000313" key="2">
    <source>
        <dbReference type="EMBL" id="KAK9757062.1"/>
    </source>
</evidence>